<proteinExistence type="predicted"/>
<evidence type="ECO:0000313" key="2">
    <source>
        <dbReference type="EMBL" id="SBW04174.1"/>
    </source>
</evidence>
<dbReference type="PANTHER" id="PTHR34821:SF2">
    <property type="entry name" value="INNER MEMBRANE PROTEIN YDCZ"/>
    <property type="match status" value="1"/>
</dbReference>
<dbReference type="EMBL" id="FLUP01000001">
    <property type="protein sequence ID" value="SBW04174.1"/>
    <property type="molecule type" value="Genomic_DNA"/>
</dbReference>
<feature type="transmembrane region" description="Helical" evidence="1">
    <location>
        <begin position="95"/>
        <end position="117"/>
    </location>
</feature>
<accession>A0A212JXG6</accession>
<keyword evidence="1" id="KW-0812">Transmembrane</keyword>
<feature type="transmembrane region" description="Helical" evidence="1">
    <location>
        <begin position="129"/>
        <end position="146"/>
    </location>
</feature>
<feature type="transmembrane region" description="Helical" evidence="1">
    <location>
        <begin position="67"/>
        <end position="89"/>
    </location>
</feature>
<dbReference type="RefSeq" id="WP_192112617.1">
    <property type="nucleotide sequence ID" value="NZ_CABUEN010000003.1"/>
</dbReference>
<feature type="transmembrane region" description="Helical" evidence="1">
    <location>
        <begin position="36"/>
        <end position="55"/>
    </location>
</feature>
<gene>
    <name evidence="2" type="ORF">KM92DES2_11890</name>
</gene>
<reference evidence="2" key="1">
    <citation type="submission" date="2016-04" db="EMBL/GenBank/DDBJ databases">
        <authorList>
            <person name="Evans L.H."/>
            <person name="Alamgir A."/>
            <person name="Owens N."/>
            <person name="Weber N.D."/>
            <person name="Virtaneva K."/>
            <person name="Barbian K."/>
            <person name="Babar A."/>
            <person name="Rosenke K."/>
        </authorList>
    </citation>
    <scope>NUCLEOTIDE SEQUENCE</scope>
    <source>
        <strain evidence="2">92-2</strain>
    </source>
</reference>
<dbReference type="Pfam" id="PF04657">
    <property type="entry name" value="DMT_YdcZ"/>
    <property type="match status" value="1"/>
</dbReference>
<name>A0A212JXG6_9BACT</name>
<evidence type="ECO:0008006" key="3">
    <source>
        <dbReference type="Google" id="ProtNLM"/>
    </source>
</evidence>
<keyword evidence="1" id="KW-0472">Membrane</keyword>
<dbReference type="PANTHER" id="PTHR34821">
    <property type="entry name" value="INNER MEMBRANE PROTEIN YDCZ"/>
    <property type="match status" value="1"/>
</dbReference>
<keyword evidence="1" id="KW-1133">Transmembrane helix</keyword>
<dbReference type="AlphaFoldDB" id="A0A212JXG6"/>
<dbReference type="GO" id="GO:0005886">
    <property type="term" value="C:plasma membrane"/>
    <property type="evidence" value="ECO:0007669"/>
    <property type="project" value="TreeGrafter"/>
</dbReference>
<dbReference type="InterPro" id="IPR006750">
    <property type="entry name" value="YdcZ"/>
</dbReference>
<evidence type="ECO:0000256" key="1">
    <source>
        <dbReference type="SAM" id="Phobius"/>
    </source>
</evidence>
<protein>
    <recommendedName>
        <fullName evidence="3">DMT family transporter</fullName>
    </recommendedName>
</protein>
<organism evidence="2">
    <name type="scientific">uncultured Desulfovibrio sp</name>
    <dbReference type="NCBI Taxonomy" id="167968"/>
    <lineage>
        <taxon>Bacteria</taxon>
        <taxon>Pseudomonadati</taxon>
        <taxon>Thermodesulfobacteriota</taxon>
        <taxon>Desulfovibrionia</taxon>
        <taxon>Desulfovibrionales</taxon>
        <taxon>Desulfovibrionaceae</taxon>
        <taxon>Desulfovibrio</taxon>
        <taxon>environmental samples</taxon>
    </lineage>
</organism>
<sequence length="147" mass="15730">MKHILLLLAFGAGCCLPVQAGINTLLRRFLGEPMQAALVSFAVGTLALWVYSLAARHTWPSISQLSAVPWWMWTGGVLGAIFVSCTIFLAPRLGAATMTAVMLSGQLVASVLLDHYALVGFPEHPVSPLRLAGIALLFAGAWLVRVF</sequence>